<feature type="transmembrane region" description="Helical" evidence="2">
    <location>
        <begin position="26"/>
        <end position="45"/>
    </location>
</feature>
<keyword evidence="2" id="KW-0812">Transmembrane</keyword>
<gene>
    <name evidence="3" type="ORF">A2V81_03015</name>
</gene>
<evidence type="ECO:0000313" key="4">
    <source>
        <dbReference type="Proteomes" id="UP000177614"/>
    </source>
</evidence>
<keyword evidence="2" id="KW-0472">Membrane</keyword>
<feature type="region of interest" description="Disordered" evidence="1">
    <location>
        <begin position="47"/>
        <end position="67"/>
    </location>
</feature>
<sequence>MRVRKPLFIIESKYDRAERERLERQYDRTAIFLVLAIAGGVALFSQCNSNSDDNPDPDHIYDIGRGD</sequence>
<reference evidence="3 4" key="1">
    <citation type="journal article" date="2016" name="Nat. Commun.">
        <title>Thousands of microbial genomes shed light on interconnected biogeochemical processes in an aquifer system.</title>
        <authorList>
            <person name="Anantharaman K."/>
            <person name="Brown C.T."/>
            <person name="Hug L.A."/>
            <person name="Sharon I."/>
            <person name="Castelle C.J."/>
            <person name="Probst A.J."/>
            <person name="Thomas B.C."/>
            <person name="Singh A."/>
            <person name="Wilkins M.J."/>
            <person name="Karaoz U."/>
            <person name="Brodie E.L."/>
            <person name="Williams K.H."/>
            <person name="Hubbard S.S."/>
            <person name="Banfield J.F."/>
        </authorList>
    </citation>
    <scope>NUCLEOTIDE SEQUENCE [LARGE SCALE GENOMIC DNA]</scope>
</reference>
<comment type="caution">
    <text evidence="3">The sequence shown here is derived from an EMBL/GenBank/DDBJ whole genome shotgun (WGS) entry which is preliminary data.</text>
</comment>
<keyword evidence="2" id="KW-1133">Transmembrane helix</keyword>
<dbReference type="Proteomes" id="UP000177614">
    <property type="component" value="Unassembled WGS sequence"/>
</dbReference>
<dbReference type="EMBL" id="MEWR01000011">
    <property type="protein sequence ID" value="OGC82095.1"/>
    <property type="molecule type" value="Genomic_DNA"/>
</dbReference>
<accession>A0A1F4XK59</accession>
<evidence type="ECO:0000256" key="1">
    <source>
        <dbReference type="SAM" id="MobiDB-lite"/>
    </source>
</evidence>
<evidence type="ECO:0000313" key="3">
    <source>
        <dbReference type="EMBL" id="OGC82095.1"/>
    </source>
</evidence>
<dbReference type="STRING" id="1817814.A2V81_03015"/>
<dbReference type="AlphaFoldDB" id="A0A1F4XK59"/>
<organism evidence="3 4">
    <name type="scientific">Candidatus Abawacabacteria bacterium RBG_16_42_10</name>
    <dbReference type="NCBI Taxonomy" id="1817814"/>
    <lineage>
        <taxon>Bacteria</taxon>
        <taxon>Candidatus Abawacaibacteriota</taxon>
    </lineage>
</organism>
<proteinExistence type="predicted"/>
<feature type="compositionally biased region" description="Basic and acidic residues" evidence="1">
    <location>
        <begin position="56"/>
        <end position="67"/>
    </location>
</feature>
<protein>
    <submittedName>
        <fullName evidence="3">Uncharacterized protein</fullName>
    </submittedName>
</protein>
<name>A0A1F4XK59_9BACT</name>
<evidence type="ECO:0000256" key="2">
    <source>
        <dbReference type="SAM" id="Phobius"/>
    </source>
</evidence>